<gene>
    <name evidence="32" type="ORF">DPX16_10135</name>
</gene>
<dbReference type="InterPro" id="IPR000719">
    <property type="entry name" value="Prot_kinase_dom"/>
</dbReference>
<keyword evidence="12 28" id="KW-0067">ATP-binding</keyword>
<keyword evidence="17" id="KW-0829">Tyrosine-protein kinase</keyword>
<keyword evidence="15" id="KW-0346">Stress response</keyword>
<evidence type="ECO:0000256" key="9">
    <source>
        <dbReference type="ARBA" id="ARBA00022765"/>
    </source>
</evidence>
<dbReference type="OrthoDB" id="341578at2759"/>
<keyword evidence="3" id="KW-0723">Serine/threonine-protein kinase</keyword>
<keyword evidence="32" id="KW-0648">Protein biosynthesis</keyword>
<evidence type="ECO:0000256" key="30">
    <source>
        <dbReference type="SAM" id="SignalP"/>
    </source>
</evidence>
<dbReference type="InterPro" id="IPR008271">
    <property type="entry name" value="Ser/Thr_kinase_AS"/>
</dbReference>
<evidence type="ECO:0000256" key="18">
    <source>
        <dbReference type="ARBA" id="ARBA00023180"/>
    </source>
</evidence>
<dbReference type="Proteomes" id="UP000281406">
    <property type="component" value="Unassembled WGS sequence"/>
</dbReference>
<evidence type="ECO:0000256" key="11">
    <source>
        <dbReference type="ARBA" id="ARBA00022824"/>
    </source>
</evidence>
<evidence type="ECO:0000256" key="21">
    <source>
        <dbReference type="ARBA" id="ARBA00041500"/>
    </source>
</evidence>
<keyword evidence="6" id="KW-0812">Transmembrane</keyword>
<dbReference type="SMART" id="SM00220">
    <property type="entry name" value="S_TKc"/>
    <property type="match status" value="1"/>
</dbReference>
<dbReference type="GO" id="GO:0004715">
    <property type="term" value="F:non-membrane spanning protein tyrosine kinase activity"/>
    <property type="evidence" value="ECO:0007669"/>
    <property type="project" value="UniProtKB-EC"/>
</dbReference>
<comment type="caution">
    <text evidence="32">The sequence shown here is derived from an EMBL/GenBank/DDBJ whole genome shotgun (WGS) entry which is preliminary data.</text>
</comment>
<keyword evidence="4" id="KW-0597">Phosphoprotein</keyword>
<keyword evidence="9" id="KW-0013">ADP-ribosylation</keyword>
<keyword evidence="32" id="KW-0396">Initiation factor</keyword>
<feature type="compositionally biased region" description="Acidic residues" evidence="29">
    <location>
        <begin position="69"/>
        <end position="84"/>
    </location>
</feature>
<dbReference type="InterPro" id="IPR011009">
    <property type="entry name" value="Kinase-like_dom_sf"/>
</dbReference>
<keyword evidence="18" id="KW-0325">Glycoprotein</keyword>
<dbReference type="CDD" id="cd09768">
    <property type="entry name" value="Luminal_EIF2AK3"/>
    <property type="match status" value="1"/>
</dbReference>
<dbReference type="GO" id="GO:0005789">
    <property type="term" value="C:endoplasmic reticulum membrane"/>
    <property type="evidence" value="ECO:0007669"/>
    <property type="project" value="UniProtKB-SubCell"/>
</dbReference>
<dbReference type="InterPro" id="IPR015943">
    <property type="entry name" value="WD40/YVTN_repeat-like_dom_sf"/>
</dbReference>
<evidence type="ECO:0000256" key="23">
    <source>
        <dbReference type="ARBA" id="ARBA00048977"/>
    </source>
</evidence>
<dbReference type="FunFam" id="1.10.510.10:FF:000251">
    <property type="entry name" value="eukaryotic translation initiation factor 2-alpha kinase 3"/>
    <property type="match status" value="1"/>
</dbReference>
<keyword evidence="16" id="KW-0472">Membrane</keyword>
<keyword evidence="5" id="KW-0808">Transferase</keyword>
<evidence type="ECO:0000256" key="6">
    <source>
        <dbReference type="ARBA" id="ARBA00022692"/>
    </source>
</evidence>
<sequence length="1254" mass="140134">MERGFQFGNVCISLLLLLVLRTLTVTLQSQSLSERELEVDPTPNTGAAEHAAVMERPLDNVGFGEVTVEDDDYGSTGESEEPSGDSDANFHKHRSRLRSLEAVKAALTHVKPLLSARLQARLLRPAARSNFPDVLFLFVVGISRSAPLTVISVCYRIRALCPTLERINVDLEDGEVRGHTLLHCSNGWEDGRGVAEGEIGETRREKGCASVFTTWPRAPYCACVCFAVVLANSHLADKSCLLWHGYSGLFMSIGWALVIISTLDGRIAALDPLNQGRKQWDLDVGSGCLVSSSLSKPEIFGNKMFIPSLDGALFQWNRDRESMEAVPFSVESLLDSSYRIGEDTVLVGGKSLTTYGLGAYSGKLKYICSAVGCSRWGDEEGEPEDVLLLQRTQKTVRAVRPRNGFEKWNFSVGNFELKFVPEIQSNLNFLEGEASNGETWREVRREAQRVIQEETDTQTKNHANTHPNSHTQVEGLDLVIKVSVPDWKVMAFSTKPEGQLIWEHQFCTPIASAWLVGGGKVTPISLFDDTSYNSHTETEAQEDDDIMEEARGATESSVYLGMFQGQLYLQSSVRISEKFPSKAKALNGWRSNTDMMPPPIVKWKPLIHSPSRTPVLVGSEEFDKCLNNDKFSHEEYSNGALSILQYPYDNGYYFPYSPRYRNRRDETAVSVLLKKDGEGSPVRRKDPVLLLPWWKEILGTIIFCIAATTYIVRKFFHPPTTYVRQRKESETQCQTDTKFELDVTEPKEVVVTETRPCEYVSRYLTDFEPVQCLGRGGFGVVFEARNKVDDCNYAIKRIRLPNRELAREKVMREVKALAKLEHQGIIRYFNAWQESPPQGWQEDMDKRWLKDASTADWLLSSPDHMEAFSVKVPVTTPSPVDSSCMCAAGGDTSVCIGDQVCVEGLGPDSMMSERDSQADPDAVLEVSDSPHSFELCPPRTVAHGDCTSSSFDIVFEDSGCEHQDNDSDLSGSTPVPPACLSQPGSKPQCSTSAEPPSNLPSRPTSLSLAPSTPCPAMRPPLTPKVYLYIQMQLCRKENLKDWMAQRCLPELREHTQCLDIFLQIAEAVDFLHSKGLMHRDLKPSNIFFTMDDVVKVGDFGLVTAMDQEEDDEELSTLTPMPVYARHTGQVGTKLYMSPEQLSGNSYSHKVDIYSLGLILFELLCPFRTQMERVRTLTEVRALQFPAAFCKANILEAQMVHCMLSRVPAERPEASEITEAPLFQELEVPCRIRQRTRTYSASSAGRPSRQISSSN</sequence>
<comment type="catalytic activity">
    <reaction evidence="23">
        <text>L-seryl-[protein] + ATP = O-phospho-L-seryl-[protein] + ADP + H(+)</text>
        <dbReference type="Rhea" id="RHEA:17989"/>
        <dbReference type="Rhea" id="RHEA-COMP:9863"/>
        <dbReference type="Rhea" id="RHEA-COMP:11604"/>
        <dbReference type="ChEBI" id="CHEBI:15378"/>
        <dbReference type="ChEBI" id="CHEBI:29999"/>
        <dbReference type="ChEBI" id="CHEBI:30616"/>
        <dbReference type="ChEBI" id="CHEBI:83421"/>
        <dbReference type="ChEBI" id="CHEBI:456216"/>
        <dbReference type="EC" id="2.7.11.1"/>
    </reaction>
    <physiologicalReaction direction="left-to-right" evidence="23">
        <dbReference type="Rhea" id="RHEA:17990"/>
    </physiologicalReaction>
</comment>
<proteinExistence type="inferred from homology"/>
<feature type="chain" id="PRO_5017922765" description="Eukaryotic translation initiation factor 2-alpha kinase 3" evidence="30">
    <location>
        <begin position="27"/>
        <end position="1254"/>
    </location>
</feature>
<evidence type="ECO:0000256" key="14">
    <source>
        <dbReference type="ARBA" id="ARBA00022989"/>
    </source>
</evidence>
<dbReference type="Gene3D" id="1.10.510.10">
    <property type="entry name" value="Transferase(Phosphotransferase) domain 1"/>
    <property type="match status" value="1"/>
</dbReference>
<evidence type="ECO:0000256" key="1">
    <source>
        <dbReference type="ARBA" id="ARBA00004115"/>
    </source>
</evidence>
<dbReference type="FunFam" id="2.130.10.10:FF:000622">
    <property type="entry name" value="Eukaryotic translation initiation factor 2-alpha kinase 3"/>
    <property type="match status" value="1"/>
</dbReference>
<evidence type="ECO:0000256" key="12">
    <source>
        <dbReference type="ARBA" id="ARBA00022840"/>
    </source>
</evidence>
<keyword evidence="14" id="KW-1133">Transmembrane helix</keyword>
<evidence type="ECO:0000256" key="8">
    <source>
        <dbReference type="ARBA" id="ARBA00022741"/>
    </source>
</evidence>
<dbReference type="CDD" id="cd14048">
    <property type="entry name" value="STKc_EIF2AK3_PERK"/>
    <property type="match status" value="1"/>
</dbReference>
<organism evidence="32 33">
    <name type="scientific">Anabarilius grahami</name>
    <name type="common">Kanglang fish</name>
    <name type="synonym">Barilius grahami</name>
    <dbReference type="NCBI Taxonomy" id="495550"/>
    <lineage>
        <taxon>Eukaryota</taxon>
        <taxon>Metazoa</taxon>
        <taxon>Chordata</taxon>
        <taxon>Craniata</taxon>
        <taxon>Vertebrata</taxon>
        <taxon>Euteleostomi</taxon>
        <taxon>Actinopterygii</taxon>
        <taxon>Neopterygii</taxon>
        <taxon>Teleostei</taxon>
        <taxon>Ostariophysi</taxon>
        <taxon>Cypriniformes</taxon>
        <taxon>Xenocyprididae</taxon>
        <taxon>Xenocypridinae</taxon>
        <taxon>Xenocypridinae incertae sedis</taxon>
        <taxon>Anabarilius</taxon>
    </lineage>
</organism>
<keyword evidence="19" id="KW-0834">Unfolded protein response</keyword>
<evidence type="ECO:0000256" key="27">
    <source>
        <dbReference type="ARBA" id="ARBA00078389"/>
    </source>
</evidence>
<dbReference type="InterPro" id="IPR017441">
    <property type="entry name" value="Protein_kinase_ATP_BS"/>
</dbReference>
<evidence type="ECO:0000256" key="10">
    <source>
        <dbReference type="ARBA" id="ARBA00022777"/>
    </source>
</evidence>
<feature type="signal peptide" evidence="30">
    <location>
        <begin position="1"/>
        <end position="26"/>
    </location>
</feature>
<dbReference type="FunFam" id="3.30.200.20:FF:000193">
    <property type="entry name" value="Eukaryotic translation initiation factor 2-alpha kinase 3"/>
    <property type="match status" value="1"/>
</dbReference>
<dbReference type="PROSITE" id="PS00107">
    <property type="entry name" value="PROTEIN_KINASE_ATP"/>
    <property type="match status" value="1"/>
</dbReference>
<dbReference type="GO" id="GO:0003743">
    <property type="term" value="F:translation initiation factor activity"/>
    <property type="evidence" value="ECO:0007669"/>
    <property type="project" value="UniProtKB-KW"/>
</dbReference>
<dbReference type="Gene3D" id="3.30.200.20">
    <property type="entry name" value="Phosphorylase Kinase, domain 1"/>
    <property type="match status" value="1"/>
</dbReference>
<evidence type="ECO:0000256" key="29">
    <source>
        <dbReference type="SAM" id="MobiDB-lite"/>
    </source>
</evidence>
<dbReference type="EC" id="2.7.11.1" evidence="2"/>
<keyword evidence="11" id="KW-0256">Endoplasmic reticulum</keyword>
<accession>A0A3N0XX96</accession>
<evidence type="ECO:0000256" key="20">
    <source>
        <dbReference type="ARBA" id="ARBA00037982"/>
    </source>
</evidence>
<keyword evidence="13" id="KW-0810">Translation regulation</keyword>
<dbReference type="AlphaFoldDB" id="A0A3N0XX96"/>
<dbReference type="GO" id="GO:0005524">
    <property type="term" value="F:ATP binding"/>
    <property type="evidence" value="ECO:0007669"/>
    <property type="project" value="UniProtKB-UniRule"/>
</dbReference>
<dbReference type="InterPro" id="IPR050339">
    <property type="entry name" value="CC_SR_Kinase"/>
</dbReference>
<feature type="binding site" evidence="28">
    <location>
        <position position="796"/>
    </location>
    <ligand>
        <name>ATP</name>
        <dbReference type="ChEBI" id="CHEBI:30616"/>
    </ligand>
</feature>
<evidence type="ECO:0000256" key="3">
    <source>
        <dbReference type="ARBA" id="ARBA00022527"/>
    </source>
</evidence>
<evidence type="ECO:0000256" key="22">
    <source>
        <dbReference type="ARBA" id="ARBA00048659"/>
    </source>
</evidence>
<reference evidence="32 33" key="1">
    <citation type="submission" date="2018-10" db="EMBL/GenBank/DDBJ databases">
        <title>Genome assembly for a Yunnan-Guizhou Plateau 3E fish, Anabarilius grahami (Regan), and its evolutionary and genetic applications.</title>
        <authorList>
            <person name="Jiang W."/>
        </authorList>
    </citation>
    <scope>NUCLEOTIDE SEQUENCE [LARGE SCALE GENOMIC DNA]</scope>
    <source>
        <strain evidence="32">AG-KIZ</strain>
        <tissue evidence="32">Muscle</tissue>
    </source>
</reference>
<evidence type="ECO:0000313" key="33">
    <source>
        <dbReference type="Proteomes" id="UP000281406"/>
    </source>
</evidence>
<name>A0A3N0XX96_ANAGA</name>
<dbReference type="GO" id="GO:0006986">
    <property type="term" value="P:response to unfolded protein"/>
    <property type="evidence" value="ECO:0007669"/>
    <property type="project" value="UniProtKB-KW"/>
</dbReference>
<evidence type="ECO:0000313" key="32">
    <source>
        <dbReference type="EMBL" id="ROK15831.1"/>
    </source>
</evidence>
<dbReference type="GO" id="GO:0005634">
    <property type="term" value="C:nucleus"/>
    <property type="evidence" value="ECO:0007669"/>
    <property type="project" value="TreeGrafter"/>
</dbReference>
<keyword evidence="10 32" id="KW-0418">Kinase</keyword>
<evidence type="ECO:0000256" key="15">
    <source>
        <dbReference type="ARBA" id="ARBA00023016"/>
    </source>
</evidence>
<keyword evidence="7 30" id="KW-0732">Signal</keyword>
<keyword evidence="33" id="KW-1185">Reference proteome</keyword>
<comment type="catalytic activity">
    <reaction evidence="24">
        <text>L-tyrosyl-[protein] + ATP = O-phospho-L-tyrosyl-[protein] + ADP + H(+)</text>
        <dbReference type="Rhea" id="RHEA:10596"/>
        <dbReference type="Rhea" id="RHEA-COMP:10136"/>
        <dbReference type="Rhea" id="RHEA-COMP:20101"/>
        <dbReference type="ChEBI" id="CHEBI:15378"/>
        <dbReference type="ChEBI" id="CHEBI:30616"/>
        <dbReference type="ChEBI" id="CHEBI:46858"/>
        <dbReference type="ChEBI" id="CHEBI:61978"/>
        <dbReference type="ChEBI" id="CHEBI:456216"/>
        <dbReference type="EC" id="2.7.10.2"/>
    </reaction>
    <physiologicalReaction direction="left-to-right" evidence="24">
        <dbReference type="Rhea" id="RHEA:10597"/>
    </physiologicalReaction>
</comment>
<dbReference type="PROSITE" id="PS00108">
    <property type="entry name" value="PROTEIN_KINASE_ST"/>
    <property type="match status" value="1"/>
</dbReference>
<evidence type="ECO:0000256" key="25">
    <source>
        <dbReference type="ARBA" id="ARBA00062422"/>
    </source>
</evidence>
<dbReference type="SUPFAM" id="SSF56112">
    <property type="entry name" value="Protein kinase-like (PK-like)"/>
    <property type="match status" value="1"/>
</dbReference>
<feature type="region of interest" description="Disordered" evidence="29">
    <location>
        <begin position="69"/>
        <end position="91"/>
    </location>
</feature>
<dbReference type="Gene3D" id="2.130.10.10">
    <property type="entry name" value="YVTN repeat-like/Quinoprotein amine dehydrogenase"/>
    <property type="match status" value="1"/>
</dbReference>
<dbReference type="InterPro" id="IPR011047">
    <property type="entry name" value="Quinoprotein_ADH-like_sf"/>
</dbReference>
<evidence type="ECO:0000256" key="24">
    <source>
        <dbReference type="ARBA" id="ARBA00051942"/>
    </source>
</evidence>
<feature type="compositionally biased region" description="Polar residues" evidence="29">
    <location>
        <begin position="982"/>
        <end position="1010"/>
    </location>
</feature>
<evidence type="ECO:0000256" key="4">
    <source>
        <dbReference type="ARBA" id="ARBA00022553"/>
    </source>
</evidence>
<dbReference type="Pfam" id="PF00069">
    <property type="entry name" value="Pkinase"/>
    <property type="match status" value="2"/>
</dbReference>
<comment type="catalytic activity">
    <reaction evidence="22">
        <text>L-threonyl-[protein] + ATP = O-phospho-L-threonyl-[protein] + ADP + H(+)</text>
        <dbReference type="Rhea" id="RHEA:46608"/>
        <dbReference type="Rhea" id="RHEA-COMP:11060"/>
        <dbReference type="Rhea" id="RHEA-COMP:11605"/>
        <dbReference type="ChEBI" id="CHEBI:15378"/>
        <dbReference type="ChEBI" id="CHEBI:30013"/>
        <dbReference type="ChEBI" id="CHEBI:30616"/>
        <dbReference type="ChEBI" id="CHEBI:61977"/>
        <dbReference type="ChEBI" id="CHEBI:456216"/>
        <dbReference type="EC" id="2.7.11.1"/>
    </reaction>
    <physiologicalReaction direction="left-to-right" evidence="22">
        <dbReference type="Rhea" id="RHEA:46609"/>
    </physiologicalReaction>
</comment>
<evidence type="ECO:0000256" key="13">
    <source>
        <dbReference type="ARBA" id="ARBA00022845"/>
    </source>
</evidence>
<comment type="subunit">
    <text evidence="25">Forms dimers with HSPA5/BIP in resting cells. Homotetramerizes in response to endoplasmic reticulum (ER) stress, leading to its activation. Interacts with HSP90B1/GRP94. Interacts with DNAJC3; inhibiting EIF2AK3/PERK activity. Interacts with ATAD3A; ATAD3A and EIF2S1/eIF-2-alpha occupy a common binding site within the cytoplasmic loop of EIF2AK3/PERK, leading to prevent EIF2AK3/PERK association with its substrate EIF2S1/eIF-2-alpha. Interacts with MFN2. Interacts with TMEM33. Interacts with PDIA6. Interacts with LACC1.</text>
</comment>
<feature type="region of interest" description="Disordered" evidence="29">
    <location>
        <begin position="962"/>
        <end position="1014"/>
    </location>
</feature>
<evidence type="ECO:0000256" key="2">
    <source>
        <dbReference type="ARBA" id="ARBA00012513"/>
    </source>
</evidence>
<dbReference type="PANTHER" id="PTHR11042">
    <property type="entry name" value="EUKARYOTIC TRANSLATION INITIATION FACTOR 2-ALPHA KINASE EIF2-ALPHA KINASE -RELATED"/>
    <property type="match status" value="1"/>
</dbReference>
<dbReference type="PROSITE" id="PS50011">
    <property type="entry name" value="PROTEIN_KINASE_DOM"/>
    <property type="match status" value="1"/>
</dbReference>
<dbReference type="GO" id="GO:0004694">
    <property type="term" value="F:eukaryotic translation initiation factor 2alpha kinase activity"/>
    <property type="evidence" value="ECO:0007669"/>
    <property type="project" value="TreeGrafter"/>
</dbReference>
<evidence type="ECO:0000256" key="16">
    <source>
        <dbReference type="ARBA" id="ARBA00023136"/>
    </source>
</evidence>
<dbReference type="EMBL" id="RJVU01057857">
    <property type="protein sequence ID" value="ROK15831.1"/>
    <property type="molecule type" value="Genomic_DNA"/>
</dbReference>
<dbReference type="SUPFAM" id="SSF50998">
    <property type="entry name" value="Quinoprotein alcohol dehydrogenase-like"/>
    <property type="match status" value="1"/>
</dbReference>
<evidence type="ECO:0000259" key="31">
    <source>
        <dbReference type="PROSITE" id="PS50011"/>
    </source>
</evidence>
<evidence type="ECO:0000256" key="19">
    <source>
        <dbReference type="ARBA" id="ARBA00023230"/>
    </source>
</evidence>
<protein>
    <recommendedName>
        <fullName evidence="26">Eukaryotic translation initiation factor 2-alpha kinase 3</fullName>
        <ecNumber evidence="2">2.7.11.1</ecNumber>
    </recommendedName>
    <alternativeName>
        <fullName evidence="21">PRKR-like endoplasmic reticulum kinase</fullName>
    </alternativeName>
    <alternativeName>
        <fullName evidence="27">Protein tyrosine kinase EIF2AK3</fullName>
    </alternativeName>
</protein>
<evidence type="ECO:0000256" key="5">
    <source>
        <dbReference type="ARBA" id="ARBA00022679"/>
    </source>
</evidence>
<comment type="subcellular location">
    <subcellularLocation>
        <location evidence="1">Endoplasmic reticulum membrane</location>
        <topology evidence="1">Single-pass type I membrane protein</topology>
    </subcellularLocation>
</comment>
<evidence type="ECO:0000256" key="28">
    <source>
        <dbReference type="PROSITE-ProRule" id="PRU10141"/>
    </source>
</evidence>
<keyword evidence="8 28" id="KW-0547">Nucleotide-binding</keyword>
<evidence type="ECO:0000256" key="17">
    <source>
        <dbReference type="ARBA" id="ARBA00023137"/>
    </source>
</evidence>
<comment type="similarity">
    <text evidence="20">Belongs to the protein kinase superfamily. Ser/Thr protein kinase family. GCN2 subfamily.</text>
</comment>
<feature type="domain" description="Protein kinase" evidence="31">
    <location>
        <begin position="767"/>
        <end position="1222"/>
    </location>
</feature>
<dbReference type="PANTHER" id="PTHR11042:SF166">
    <property type="entry name" value="EUKARYOTIC TRANSLATION INITIATION FACTOR 2-ALPHA KINASE 3"/>
    <property type="match status" value="1"/>
</dbReference>
<evidence type="ECO:0000256" key="26">
    <source>
        <dbReference type="ARBA" id="ARBA00069562"/>
    </source>
</evidence>
<evidence type="ECO:0000256" key="7">
    <source>
        <dbReference type="ARBA" id="ARBA00022729"/>
    </source>
</evidence>